<organism evidence="1 2">
    <name type="scientific">Xylaria arbuscula</name>
    <dbReference type="NCBI Taxonomy" id="114810"/>
    <lineage>
        <taxon>Eukaryota</taxon>
        <taxon>Fungi</taxon>
        <taxon>Dikarya</taxon>
        <taxon>Ascomycota</taxon>
        <taxon>Pezizomycotina</taxon>
        <taxon>Sordariomycetes</taxon>
        <taxon>Xylariomycetidae</taxon>
        <taxon>Xylariales</taxon>
        <taxon>Xylariaceae</taxon>
        <taxon>Xylaria</taxon>
    </lineage>
</organism>
<dbReference type="Proteomes" id="UP001148614">
    <property type="component" value="Unassembled WGS sequence"/>
</dbReference>
<protein>
    <submittedName>
        <fullName evidence="1">Uncharacterized protein</fullName>
    </submittedName>
</protein>
<gene>
    <name evidence="1" type="ORF">NPX13_g8140</name>
</gene>
<dbReference type="PANTHER" id="PTHR39596">
    <property type="match status" value="1"/>
</dbReference>
<dbReference type="AlphaFoldDB" id="A0A9W8N8R2"/>
<sequence length="413" mass="46865">MASTFKGALSSLVLDAELMMTTIKTRPWFPNSTDAVHRARVRLSTEARARIACSVWMSRSWTFQEGRLPPTLTIVFRNSMVISGVDYHYDRRIWEWKSPRLFVSEISQPLMETGRIYVEAMHSNGANSFENTQDDQSISFLCECPEIELEKTLYSTFFVKKNYGFVEAWNELSGRSTTKPHDIPLIIANVMDLGNRPLLEYHTSHEMFQAIILTLKEAPLSIFFNTGPRYDQNGHHPNRWVPRDIGATLLTAKPLMRVNPSYFSYQYYPGDKDLSLYAIDKVVSLKSRVYFLSNVDGATYVVGPSISVTDEMKVDDFSATYILIGGMSSPGGNGKRQGACFYLRNTKVSHSSWLGFSEQLPQIDLTYICPLQLEWVETGDQVAQESSNLHTMQAVNNACELRVKYGIALYIAM</sequence>
<accession>A0A9W8N8R2</accession>
<comment type="caution">
    <text evidence="1">The sequence shown here is derived from an EMBL/GenBank/DDBJ whole genome shotgun (WGS) entry which is preliminary data.</text>
</comment>
<reference evidence="1" key="1">
    <citation type="submission" date="2022-07" db="EMBL/GenBank/DDBJ databases">
        <title>Genome Sequence of Xylaria arbuscula.</title>
        <authorList>
            <person name="Buettner E."/>
        </authorList>
    </citation>
    <scope>NUCLEOTIDE SEQUENCE</scope>
    <source>
        <strain evidence="1">VT107</strain>
    </source>
</reference>
<name>A0A9W8N8R2_9PEZI</name>
<evidence type="ECO:0000313" key="1">
    <source>
        <dbReference type="EMBL" id="KAJ3563606.1"/>
    </source>
</evidence>
<evidence type="ECO:0000313" key="2">
    <source>
        <dbReference type="Proteomes" id="UP001148614"/>
    </source>
</evidence>
<dbReference type="PANTHER" id="PTHR39596:SF4">
    <property type="entry name" value="HET DOMAIN PROTEIN (AFU_ORTHOLOGUE AFUA_3G03140)-RELATED"/>
    <property type="match status" value="1"/>
</dbReference>
<dbReference type="EMBL" id="JANPWZ010001734">
    <property type="protein sequence ID" value="KAJ3563606.1"/>
    <property type="molecule type" value="Genomic_DNA"/>
</dbReference>
<proteinExistence type="predicted"/>
<keyword evidence="2" id="KW-1185">Reference proteome</keyword>